<evidence type="ECO:0000256" key="2">
    <source>
        <dbReference type="SAM" id="MobiDB-lite"/>
    </source>
</evidence>
<protein>
    <submittedName>
        <fullName evidence="3">Uncharacterized protein</fullName>
    </submittedName>
</protein>
<accession>A0A078A112</accession>
<dbReference type="Proteomes" id="UP000039865">
    <property type="component" value="Unassembled WGS sequence"/>
</dbReference>
<feature type="coiled-coil region" evidence="1">
    <location>
        <begin position="290"/>
        <end position="324"/>
    </location>
</feature>
<feature type="compositionally biased region" description="Basic and acidic residues" evidence="2">
    <location>
        <begin position="36"/>
        <end position="54"/>
    </location>
</feature>
<dbReference type="InParanoid" id="A0A078A112"/>
<feature type="compositionally biased region" description="Polar residues" evidence="2">
    <location>
        <begin position="18"/>
        <end position="33"/>
    </location>
</feature>
<dbReference type="EMBL" id="CCKQ01003344">
    <property type="protein sequence ID" value="CDW74469.1"/>
    <property type="molecule type" value="Genomic_DNA"/>
</dbReference>
<evidence type="ECO:0000313" key="4">
    <source>
        <dbReference type="Proteomes" id="UP000039865"/>
    </source>
</evidence>
<evidence type="ECO:0000313" key="3">
    <source>
        <dbReference type="EMBL" id="CDW74469.1"/>
    </source>
</evidence>
<sequence>MSGSIETQSQKNKEDQAKSNTNALQTARSNQSCGKIKPERSVSRHHRCTMEHSHNATVNQTQTKNNHNQSYASTKRINHSNFKNHSIIKEIEVECDNLKSPQNNQENKLKLSIKTSHSKSLQSQQLSYNSRLSQKQKIKNVVSTQSIDCLQDINDEIKNSLRLIMKDQQKVQDQMISQNMIPQSTVQSPKFENVLRDSMKINNNRPTSVRQSICAKNSNHSSMKSLSTQQNSVRQSLKNIKPLDLNTRRSRDYRQIEQSQKVHYKQLESCSGFNQSSQASTNTGIQSQKTIKAMSQIQSLNNKIKDLNEEILEMKKQKGAYQINNILSPKISEYRVKNSNIKPVLLRESVSGTISYQSRVMSCKAADNNRINVLEEAVSDFINAQKVKKVFSLTELRNKVGLRYLNGKNFKYAFDEISQFSGGLQGQSLNQKVNKHVFLGHMLEFLMDILDTREEHQSKYLRDGLKQIYRTVKQDGAHVSLPDLYMAVLIIRSQKLSVQDIDEAFTFFCKSQIITNYQLEALLTSIIRVWFLIYPNSSVGRAIKNMKLKAEDIARVLADQISQLSNSKIMAQSIIIWINQPIQKRDKSMERGQSPSVQYKANARQLANNHQISINSEFNCKNYQTVLQQYIQEEDSLSFVSNHNNAILDDEVITSNLSFTDEMQYQKQLPQGRCQTSHYIQNVPPKVNHEHLRKTSQTQCNQRKSVNGKSIMMESTIYNNQSDHLSCFNQSINATTPNHYKPQLHQYKTQALNQQQKDLDKYQQSSQMPTISYITNDITNDQTLNAVRNDNYLINNTNHHQYKRPQIMTQNHSIAGFQDMTKFNHTISPQNPQQSFDVRGYETQNFYSNQKQQNHPPSIISNGSQTRSIIQNPRMQKNNAFIQSHYNSLSNHHIHQKVKIDQRAHIQQQMMTQIQGQSMANQNQASQQHHNYLNYQTNIPMKSNYKTLQDTMEQRGYQSNISARDLDYLRLIKNPPNMMIIQDL</sequence>
<evidence type="ECO:0000256" key="1">
    <source>
        <dbReference type="SAM" id="Coils"/>
    </source>
</evidence>
<dbReference type="AlphaFoldDB" id="A0A078A112"/>
<feature type="compositionally biased region" description="Polar residues" evidence="2">
    <location>
        <begin position="55"/>
        <end position="78"/>
    </location>
</feature>
<proteinExistence type="predicted"/>
<keyword evidence="4" id="KW-1185">Reference proteome</keyword>
<feature type="region of interest" description="Disordered" evidence="2">
    <location>
        <begin position="1"/>
        <end position="78"/>
    </location>
</feature>
<feature type="compositionally biased region" description="Polar residues" evidence="2">
    <location>
        <begin position="1"/>
        <end position="10"/>
    </location>
</feature>
<keyword evidence="1" id="KW-0175">Coiled coil</keyword>
<name>A0A078A112_STYLE</name>
<organism evidence="3 4">
    <name type="scientific">Stylonychia lemnae</name>
    <name type="common">Ciliate</name>
    <dbReference type="NCBI Taxonomy" id="5949"/>
    <lineage>
        <taxon>Eukaryota</taxon>
        <taxon>Sar</taxon>
        <taxon>Alveolata</taxon>
        <taxon>Ciliophora</taxon>
        <taxon>Intramacronucleata</taxon>
        <taxon>Spirotrichea</taxon>
        <taxon>Stichotrichia</taxon>
        <taxon>Sporadotrichida</taxon>
        <taxon>Oxytrichidae</taxon>
        <taxon>Stylonychinae</taxon>
        <taxon>Stylonychia</taxon>
    </lineage>
</organism>
<reference evidence="3 4" key="1">
    <citation type="submission" date="2014-06" db="EMBL/GenBank/DDBJ databases">
        <authorList>
            <person name="Swart Estienne"/>
        </authorList>
    </citation>
    <scope>NUCLEOTIDE SEQUENCE [LARGE SCALE GENOMIC DNA]</scope>
    <source>
        <strain evidence="3 4">130c</strain>
    </source>
</reference>
<gene>
    <name evidence="3" type="primary">Contig3776.g4036</name>
    <name evidence="3" type="ORF">STYLEM_3449</name>
</gene>